<keyword evidence="3" id="KW-1185">Reference proteome</keyword>
<feature type="compositionally biased region" description="Polar residues" evidence="2">
    <location>
        <begin position="421"/>
        <end position="434"/>
    </location>
</feature>
<evidence type="ECO:0000313" key="3">
    <source>
        <dbReference type="Proteomes" id="UP000695000"/>
    </source>
</evidence>
<organism evidence="3 4">
    <name type="scientific">Nicrophorus vespilloides</name>
    <name type="common">Boreal carrion beetle</name>
    <dbReference type="NCBI Taxonomy" id="110193"/>
    <lineage>
        <taxon>Eukaryota</taxon>
        <taxon>Metazoa</taxon>
        <taxon>Ecdysozoa</taxon>
        <taxon>Arthropoda</taxon>
        <taxon>Hexapoda</taxon>
        <taxon>Insecta</taxon>
        <taxon>Pterygota</taxon>
        <taxon>Neoptera</taxon>
        <taxon>Endopterygota</taxon>
        <taxon>Coleoptera</taxon>
        <taxon>Polyphaga</taxon>
        <taxon>Staphyliniformia</taxon>
        <taxon>Silphidae</taxon>
        <taxon>Nicrophorinae</taxon>
        <taxon>Nicrophorus</taxon>
    </lineage>
</organism>
<evidence type="ECO:0000256" key="2">
    <source>
        <dbReference type="SAM" id="MobiDB-lite"/>
    </source>
</evidence>
<feature type="compositionally biased region" description="Basic and acidic residues" evidence="2">
    <location>
        <begin position="435"/>
        <end position="445"/>
    </location>
</feature>
<feature type="region of interest" description="Disordered" evidence="2">
    <location>
        <begin position="142"/>
        <end position="224"/>
    </location>
</feature>
<feature type="coiled-coil region" evidence="1">
    <location>
        <begin position="510"/>
        <end position="537"/>
    </location>
</feature>
<gene>
    <name evidence="4" type="primary">LOC108563406</name>
</gene>
<reference evidence="4" key="1">
    <citation type="submission" date="2025-08" db="UniProtKB">
        <authorList>
            <consortium name="RefSeq"/>
        </authorList>
    </citation>
    <scope>IDENTIFICATION</scope>
    <source>
        <tissue evidence="4">Whole Larva</tissue>
    </source>
</reference>
<name>A0ABM1MSK8_NICVS</name>
<feature type="compositionally biased region" description="Polar residues" evidence="2">
    <location>
        <begin position="394"/>
        <end position="411"/>
    </location>
</feature>
<sequence>MYLVQTVTSRPSKGWSSKDERIMSEGIVKFKQDFIETIPIKTAATTYDFLDHAPKKDKKWSLGNLFRRKKKEESESSSDDEVKRKNLVNKKKRRNDKRKKNLGFDHIVVAKSRGSYIVTNGVEDVGILSDPSGGFSSYVGRPLPRIPVDENKNDYGVDSITRKGKRERTKARAIARRDSLRQGSSSDEDSQRSYSSARFRSDESLSRARDGSMSRRSRTARTERYIKRLSKDDESILNREALQRQTRENWHLKLPEDLSRYGRSASKSPILSTTPKSAECYINSAPLSQPTYSGLFTIPPSHSNHNKFRTSNPQLSNPTPRQEARSFNNRSISCEANIHNQQETIIHAQLPIAKPNRFRNLSLIEQPRLIKQPPPPPPRDPRRLVQIDTRPMSFCSQRRNNENLFQPSYRTVSEDHIPTEPKQSLSPRPSSVTNENRRHTPESTDKFQYLTEKKARSRKPIFIQSQESIKSPQMFTAETHVQTKVYLPSAIATENRNPSPFKPISSANSNDSIAHEINRKSANLEEALDELEAIYKSLHLGDEDLLERAEQREMSIASKKLIETKAESYPSWGVIPRGAISDSSFTYEPFDSVDSPKKKRYLKKSHTLDRKNDDMAYRKLHKERANTINNSQSVVSNVSYLLASPVHGMQDETESVPDENNHEPDVTLDDVVYRTIKHANNSLKVIDPQPPFGIPIGPITPAPNSDYLHAAPEPIPRYSFKLKNIPDVVKDDLAFRNLRKDFNKEPALENNSSLKKKRAVRSLSANLMNIKENNNVENEFKKTTLTDIADAMEIARQILKDKDSRINSTRRAFLSDSETKNMKFASENGADNISESRMNFLNDMRNEKVKDSSFEDLLTALAVEARETSDRITKELDELDIKKQQSNELEIDSKQELNKRLEEIDEVSEHARLCEKLLECVVKTEEVEDIESEFPKVVANVVTTRVDEEICDPVHIEVHSVSDHDYENLGSDAEFDKAIPLIDEDVAGSRSPFEEHREELIASFKGLGKLDNRDFSSEDEEGVV</sequence>
<evidence type="ECO:0000256" key="1">
    <source>
        <dbReference type="SAM" id="Coils"/>
    </source>
</evidence>
<feature type="compositionally biased region" description="Polar residues" evidence="2">
    <location>
        <begin position="309"/>
        <end position="324"/>
    </location>
</feature>
<proteinExistence type="predicted"/>
<evidence type="ECO:0000313" key="4">
    <source>
        <dbReference type="RefSeq" id="XP_017777558.1"/>
    </source>
</evidence>
<feature type="region of interest" description="Disordered" evidence="2">
    <location>
        <begin position="302"/>
        <end position="324"/>
    </location>
</feature>
<feature type="region of interest" description="Disordered" evidence="2">
    <location>
        <begin position="391"/>
        <end position="447"/>
    </location>
</feature>
<feature type="compositionally biased region" description="Basic and acidic residues" evidence="2">
    <location>
        <begin position="199"/>
        <end position="213"/>
    </location>
</feature>
<feature type="region of interest" description="Disordered" evidence="2">
    <location>
        <begin position="71"/>
        <end position="99"/>
    </location>
</feature>
<protein>
    <submittedName>
        <fullName evidence="4">Uncharacterized protein LOC108563406 isoform X1</fullName>
    </submittedName>
</protein>
<feature type="compositionally biased region" description="Basic residues" evidence="2">
    <location>
        <begin position="85"/>
        <end position="99"/>
    </location>
</feature>
<keyword evidence="1" id="KW-0175">Coiled coil</keyword>
<dbReference type="RefSeq" id="XP_017777558.1">
    <property type="nucleotide sequence ID" value="XM_017922069.1"/>
</dbReference>
<accession>A0ABM1MSK8</accession>
<feature type="compositionally biased region" description="Basic residues" evidence="2">
    <location>
        <begin position="162"/>
        <end position="174"/>
    </location>
</feature>
<dbReference type="Proteomes" id="UP000695000">
    <property type="component" value="Unplaced"/>
</dbReference>
<dbReference type="GeneID" id="108563406"/>